<evidence type="ECO:0000256" key="10">
    <source>
        <dbReference type="ARBA" id="ARBA00024826"/>
    </source>
</evidence>
<evidence type="ECO:0000256" key="2">
    <source>
        <dbReference type="ARBA" id="ARBA00008907"/>
    </source>
</evidence>
<dbReference type="FunFam" id="4.10.1000.10:FF:000017">
    <property type="entry name" value="Cleavage and polyadenylation specificity factor 30 kDa subunit"/>
    <property type="match status" value="1"/>
</dbReference>
<evidence type="ECO:0000256" key="11">
    <source>
        <dbReference type="PROSITE-ProRule" id="PRU00723"/>
    </source>
</evidence>
<dbReference type="SMART" id="SM00356">
    <property type="entry name" value="ZnF_C3H1"/>
    <property type="match status" value="3"/>
</dbReference>
<evidence type="ECO:0000256" key="5">
    <source>
        <dbReference type="ARBA" id="ARBA00022737"/>
    </source>
</evidence>
<evidence type="ECO:0000256" key="7">
    <source>
        <dbReference type="ARBA" id="ARBA00022833"/>
    </source>
</evidence>
<comment type="caution">
    <text evidence="14">The sequence shown here is derived from an EMBL/GenBank/DDBJ whole genome shotgun (WGS) entry which is preliminary data.</text>
</comment>
<keyword evidence="8 12" id="KW-0694">RNA-binding</keyword>
<feature type="domain" description="C3H1-type" evidence="13">
    <location>
        <begin position="47"/>
        <end position="74"/>
    </location>
</feature>
<evidence type="ECO:0000313" key="15">
    <source>
        <dbReference type="Proteomes" id="UP000789706"/>
    </source>
</evidence>
<proteinExistence type="inferred from homology"/>
<dbReference type="GO" id="GO:0003723">
    <property type="term" value="F:RNA binding"/>
    <property type="evidence" value="ECO:0007669"/>
    <property type="project" value="UniProtKB-UniRule"/>
</dbReference>
<feature type="domain" description="C3H1-type" evidence="13">
    <location>
        <begin position="78"/>
        <end position="101"/>
    </location>
</feature>
<comment type="similarity">
    <text evidence="2 12">Belongs to the CPSF4/YTH1 family.</text>
</comment>
<protein>
    <recommendedName>
        <fullName evidence="12">mRNA 3'-end-processing protein</fullName>
    </recommendedName>
</protein>
<dbReference type="AlphaFoldDB" id="A0A9N8V352"/>
<dbReference type="Gene3D" id="4.10.1000.10">
    <property type="entry name" value="Zinc finger, CCCH-type"/>
    <property type="match status" value="1"/>
</dbReference>
<dbReference type="InterPro" id="IPR045348">
    <property type="entry name" value="CPSF4/Yth1"/>
</dbReference>
<evidence type="ECO:0000256" key="12">
    <source>
        <dbReference type="RuleBase" id="RU369008"/>
    </source>
</evidence>
<evidence type="ECO:0000256" key="9">
    <source>
        <dbReference type="ARBA" id="ARBA00023242"/>
    </source>
</evidence>
<evidence type="ECO:0000256" key="3">
    <source>
        <dbReference type="ARBA" id="ARBA00022664"/>
    </source>
</evidence>
<evidence type="ECO:0000256" key="4">
    <source>
        <dbReference type="ARBA" id="ARBA00022723"/>
    </source>
</evidence>
<dbReference type="InterPro" id="IPR036855">
    <property type="entry name" value="Znf_CCCH_sf"/>
</dbReference>
<feature type="zinc finger region" description="C3H1-type" evidence="11">
    <location>
        <begin position="102"/>
        <end position="129"/>
    </location>
</feature>
<name>A0A9N8V352_9GLOM</name>
<evidence type="ECO:0000256" key="8">
    <source>
        <dbReference type="ARBA" id="ARBA00022884"/>
    </source>
</evidence>
<evidence type="ECO:0000256" key="6">
    <source>
        <dbReference type="ARBA" id="ARBA00022771"/>
    </source>
</evidence>
<comment type="subcellular location">
    <subcellularLocation>
        <location evidence="1 12">Nucleus</location>
    </subcellularLocation>
</comment>
<dbReference type="PANTHER" id="PTHR23102">
    <property type="entry name" value="CLEAVAGE AND POLYADENYLATION SPECIFICITY FACTOR SUBUNIT 4-RELATED"/>
    <property type="match status" value="1"/>
</dbReference>
<evidence type="ECO:0000256" key="1">
    <source>
        <dbReference type="ARBA" id="ARBA00004123"/>
    </source>
</evidence>
<dbReference type="GO" id="GO:0031124">
    <property type="term" value="P:mRNA 3'-end processing"/>
    <property type="evidence" value="ECO:0007669"/>
    <property type="project" value="UniProtKB-UniRule"/>
</dbReference>
<sequence>MIVEELRSIFSNDKSNIKFDFEGFVKTELGLVLDKTPKSQSQRKQQIYNNEVCQDFLRGICKRGSFCRYVHSTKKLVVCKHWLRGLCMKGDEQCEFLHEYNLKKVPKCIYYMLFGECMTPDCIYSHEDEICDDYLHGFCIKVLTHIRCSLPLQISSKVEKEAYNVFLDQNESTGCRFLCKTKNVLIGDMTYPVHQSVVFRLIKYFEVSRGGVDDDPNGGINNGPPIDFAFQSYKKIYSSST</sequence>
<keyword evidence="9 12" id="KW-0539">Nucleus</keyword>
<dbReference type="InterPro" id="IPR000571">
    <property type="entry name" value="Znf_CCCH"/>
</dbReference>
<dbReference type="GO" id="GO:0008270">
    <property type="term" value="F:zinc ion binding"/>
    <property type="evidence" value="ECO:0007669"/>
    <property type="project" value="UniProtKB-KW"/>
</dbReference>
<reference evidence="14" key="1">
    <citation type="submission" date="2021-06" db="EMBL/GenBank/DDBJ databases">
        <authorList>
            <person name="Kallberg Y."/>
            <person name="Tangrot J."/>
            <person name="Rosling A."/>
        </authorList>
    </citation>
    <scope>NUCLEOTIDE SEQUENCE</scope>
    <source>
        <strain evidence="14">AZ414A</strain>
    </source>
</reference>
<feature type="zinc finger region" description="C3H1-type" evidence="11">
    <location>
        <begin position="78"/>
        <end position="101"/>
    </location>
</feature>
<dbReference type="EMBL" id="CAJVPK010000028">
    <property type="protein sequence ID" value="CAG8434901.1"/>
    <property type="molecule type" value="Genomic_DNA"/>
</dbReference>
<keyword evidence="7 11" id="KW-0862">Zinc</keyword>
<keyword evidence="5 12" id="KW-0677">Repeat</keyword>
<dbReference type="Proteomes" id="UP000789706">
    <property type="component" value="Unassembled WGS sequence"/>
</dbReference>
<feature type="zinc finger region" description="C3H1-type" evidence="11">
    <location>
        <begin position="47"/>
        <end position="74"/>
    </location>
</feature>
<keyword evidence="4 11" id="KW-0479">Metal-binding</keyword>
<evidence type="ECO:0000259" key="13">
    <source>
        <dbReference type="PROSITE" id="PS50103"/>
    </source>
</evidence>
<comment type="function">
    <text evidence="10 12">Component of the cleavage factor I (CF I) involved in pre-mRNA 3'-end processing.</text>
</comment>
<organism evidence="14 15">
    <name type="scientific">Diversispora eburnea</name>
    <dbReference type="NCBI Taxonomy" id="1213867"/>
    <lineage>
        <taxon>Eukaryota</taxon>
        <taxon>Fungi</taxon>
        <taxon>Fungi incertae sedis</taxon>
        <taxon>Mucoromycota</taxon>
        <taxon>Glomeromycotina</taxon>
        <taxon>Glomeromycetes</taxon>
        <taxon>Diversisporales</taxon>
        <taxon>Diversisporaceae</taxon>
        <taxon>Diversispora</taxon>
    </lineage>
</organism>
<dbReference type="OrthoDB" id="1914176at2759"/>
<dbReference type="GO" id="GO:0005634">
    <property type="term" value="C:nucleus"/>
    <property type="evidence" value="ECO:0007669"/>
    <property type="project" value="UniProtKB-SubCell"/>
</dbReference>
<gene>
    <name evidence="14" type="ORF">DEBURN_LOCUS792</name>
</gene>
<keyword evidence="6 11" id="KW-0863">Zinc-finger</keyword>
<feature type="domain" description="C3H1-type" evidence="13">
    <location>
        <begin position="102"/>
        <end position="129"/>
    </location>
</feature>
<accession>A0A9N8V352</accession>
<keyword evidence="3 12" id="KW-0507">mRNA processing</keyword>
<dbReference type="SUPFAM" id="SSF90229">
    <property type="entry name" value="CCCH zinc finger"/>
    <property type="match status" value="2"/>
</dbReference>
<dbReference type="Gene3D" id="3.30.1370.210">
    <property type="match status" value="1"/>
</dbReference>
<dbReference type="Pfam" id="PF00642">
    <property type="entry name" value="zf-CCCH"/>
    <property type="match status" value="1"/>
</dbReference>
<evidence type="ECO:0000313" key="14">
    <source>
        <dbReference type="EMBL" id="CAG8434901.1"/>
    </source>
</evidence>
<keyword evidence="15" id="KW-1185">Reference proteome</keyword>
<dbReference type="PROSITE" id="PS50103">
    <property type="entry name" value="ZF_C3H1"/>
    <property type="match status" value="3"/>
</dbReference>
<dbReference type="PANTHER" id="PTHR23102:SF24">
    <property type="entry name" value="CLEAVAGE AND POLYADENYLATION SPECIFICITY FACTOR SUBUNIT 4"/>
    <property type="match status" value="1"/>
</dbReference>